<dbReference type="Proteomes" id="UP000199759">
    <property type="component" value="Unassembled WGS sequence"/>
</dbReference>
<dbReference type="GO" id="GO:0009279">
    <property type="term" value="C:cell outer membrane"/>
    <property type="evidence" value="ECO:0007669"/>
    <property type="project" value="UniProtKB-SubCell"/>
</dbReference>
<keyword evidence="2" id="KW-0813">Transport</keyword>
<keyword evidence="12" id="KW-1185">Reference proteome</keyword>
<keyword evidence="7" id="KW-0472">Membrane</keyword>
<dbReference type="InterPro" id="IPR039426">
    <property type="entry name" value="TonB-dep_rcpt-like"/>
</dbReference>
<sequence>MSFITNRYVAGFAVNWYPRFMVWGRRILWGHMRDIWTTAIASTACFAAIGAPAWSDAETETTSSESAGVDSQSGLSVFSKAYFEPFSPVTALDMVQRIPGFSLSDGDTSRRGLGDSFGNVLINGTRPSNKSLSLDTVLQRIPIADVEQLELIQEALPEYNMRGHSRLVNIILVEGAGNSGSFDARLRLSPSGRLGPRGIISYATVAGPVELSFGLDFGTEGNRIHRRRSLHDASDALVEIQRDNDQRHYREVEPSFSLNWQIDAESSLRFDLQGNAWDWRHSQVSFIDAPAGSGYVPLRYEQNEAGNHGHSYLGSVSYARELSATLSIQTMALADRETWDDGPEAYETYDPASGFLGAIIVEAEGETEETALRQTLAWTPDERHAFEFGAEIAVNARATGLALFEDDGVTVTPVVLPVANTRVEETRSEIFVNHTWTVSERLSLESGLRYEFSEIVQTGDSEQSRSFAYPKPSLTLNWRQDDQNRLRLTAQRDVDQLDFGKFASSVDIADNNATLGNPDYVPQRTWTLEAEWERRFGDDGSFSLQVGYDWIEDLDGWVPITTPTGVFDAPGNIGDGTNLRVTANLTTPLDAIGLTNAVIDVFGEWYNTNVEDPLTGQDRAFSGTREWELGLDYRQTFPAQQLAWGWDYHWVSDGEVYRAQEFRLYDNTDGDLDLYIETTRWGGVTTRLGVDGVLNTGDKRERVFYDGSRAAGLVTGTEYRTGSSGSTWYLRVRGTF</sequence>
<gene>
    <name evidence="11" type="ORF">SAMN04488568_10714</name>
</gene>
<dbReference type="Gene3D" id="2.170.130.10">
    <property type="entry name" value="TonB-dependent receptor, plug domain"/>
    <property type="match status" value="1"/>
</dbReference>
<dbReference type="SUPFAM" id="SSF56935">
    <property type="entry name" value="Porins"/>
    <property type="match status" value="1"/>
</dbReference>
<dbReference type="InterPro" id="IPR036942">
    <property type="entry name" value="Beta-barrel_TonB_sf"/>
</dbReference>
<organism evidence="11 12">
    <name type="scientific">Maricaulis salignorans</name>
    <dbReference type="NCBI Taxonomy" id="144026"/>
    <lineage>
        <taxon>Bacteria</taxon>
        <taxon>Pseudomonadati</taxon>
        <taxon>Pseudomonadota</taxon>
        <taxon>Alphaproteobacteria</taxon>
        <taxon>Maricaulales</taxon>
        <taxon>Maricaulaceae</taxon>
        <taxon>Maricaulis</taxon>
    </lineage>
</organism>
<keyword evidence="3" id="KW-1134">Transmembrane beta strand</keyword>
<evidence type="ECO:0000256" key="5">
    <source>
        <dbReference type="ARBA" id="ARBA00022729"/>
    </source>
</evidence>
<dbReference type="InterPro" id="IPR000531">
    <property type="entry name" value="Beta-barrel_TonB"/>
</dbReference>
<evidence type="ECO:0000256" key="1">
    <source>
        <dbReference type="ARBA" id="ARBA00004571"/>
    </source>
</evidence>
<dbReference type="STRING" id="144026.SAMN04488568_10714"/>
<keyword evidence="6" id="KW-0798">TonB box</keyword>
<dbReference type="GO" id="GO:0044718">
    <property type="term" value="P:siderophore transmembrane transport"/>
    <property type="evidence" value="ECO:0007669"/>
    <property type="project" value="TreeGrafter"/>
</dbReference>
<feature type="domain" description="TonB-dependent receptor-like beta-barrel" evidence="10">
    <location>
        <begin position="274"/>
        <end position="662"/>
    </location>
</feature>
<evidence type="ECO:0000259" key="10">
    <source>
        <dbReference type="Pfam" id="PF00593"/>
    </source>
</evidence>
<evidence type="ECO:0000256" key="3">
    <source>
        <dbReference type="ARBA" id="ARBA00022452"/>
    </source>
</evidence>
<dbReference type="PANTHER" id="PTHR30069:SF29">
    <property type="entry name" value="HEMOGLOBIN AND HEMOGLOBIN-HAPTOGLOBIN-BINDING PROTEIN 1-RELATED"/>
    <property type="match status" value="1"/>
</dbReference>
<dbReference type="Gene3D" id="2.40.170.20">
    <property type="entry name" value="TonB-dependent receptor, beta-barrel domain"/>
    <property type="match status" value="1"/>
</dbReference>
<evidence type="ECO:0000256" key="2">
    <source>
        <dbReference type="ARBA" id="ARBA00022448"/>
    </source>
</evidence>
<dbReference type="PANTHER" id="PTHR30069">
    <property type="entry name" value="TONB-DEPENDENT OUTER MEMBRANE RECEPTOR"/>
    <property type="match status" value="1"/>
</dbReference>
<evidence type="ECO:0000256" key="7">
    <source>
        <dbReference type="ARBA" id="ARBA00023136"/>
    </source>
</evidence>
<protein>
    <submittedName>
        <fullName evidence="11">Outer membrane receptor proteins, mostly Fe transport</fullName>
    </submittedName>
</protein>
<proteinExistence type="predicted"/>
<dbReference type="Pfam" id="PF00593">
    <property type="entry name" value="TonB_dep_Rec_b-barrel"/>
    <property type="match status" value="1"/>
</dbReference>
<dbReference type="GO" id="GO:0015344">
    <property type="term" value="F:siderophore uptake transmembrane transporter activity"/>
    <property type="evidence" value="ECO:0007669"/>
    <property type="project" value="TreeGrafter"/>
</dbReference>
<evidence type="ECO:0000256" key="6">
    <source>
        <dbReference type="ARBA" id="ARBA00023077"/>
    </source>
</evidence>
<dbReference type="AlphaFoldDB" id="A0A1G9RGL7"/>
<keyword evidence="8 11" id="KW-0675">Receptor</keyword>
<keyword evidence="4" id="KW-0812">Transmembrane</keyword>
<evidence type="ECO:0000313" key="11">
    <source>
        <dbReference type="EMBL" id="SDM22343.1"/>
    </source>
</evidence>
<dbReference type="OrthoDB" id="7622322at2"/>
<evidence type="ECO:0000256" key="4">
    <source>
        <dbReference type="ARBA" id="ARBA00022692"/>
    </source>
</evidence>
<comment type="subcellular location">
    <subcellularLocation>
        <location evidence="1">Cell outer membrane</location>
        <topology evidence="1">Multi-pass membrane protein</topology>
    </subcellularLocation>
</comment>
<keyword evidence="9" id="KW-0998">Cell outer membrane</keyword>
<evidence type="ECO:0000313" key="12">
    <source>
        <dbReference type="Proteomes" id="UP000199759"/>
    </source>
</evidence>
<name>A0A1G9RGL7_9PROT</name>
<evidence type="ECO:0000256" key="8">
    <source>
        <dbReference type="ARBA" id="ARBA00023170"/>
    </source>
</evidence>
<accession>A0A1G9RGL7</accession>
<dbReference type="InterPro" id="IPR037066">
    <property type="entry name" value="Plug_dom_sf"/>
</dbReference>
<dbReference type="EMBL" id="FNHG01000007">
    <property type="protein sequence ID" value="SDM22343.1"/>
    <property type="molecule type" value="Genomic_DNA"/>
</dbReference>
<evidence type="ECO:0000256" key="9">
    <source>
        <dbReference type="ARBA" id="ARBA00023237"/>
    </source>
</evidence>
<reference evidence="11 12" key="1">
    <citation type="submission" date="2016-10" db="EMBL/GenBank/DDBJ databases">
        <authorList>
            <person name="de Groot N.N."/>
        </authorList>
    </citation>
    <scope>NUCLEOTIDE SEQUENCE [LARGE SCALE GENOMIC DNA]</scope>
    <source>
        <strain evidence="11 12">DSM 16077</strain>
    </source>
</reference>
<keyword evidence="5" id="KW-0732">Signal</keyword>